<proteinExistence type="predicted"/>
<reference evidence="3 4" key="1">
    <citation type="submission" date="2020-05" db="EMBL/GenBank/DDBJ databases">
        <title>Identification and distribution of gene clusters putatively required for synthesis of sphingolipid metabolism inhibitors in phylogenetically diverse species of the filamentous fungus Fusarium.</title>
        <authorList>
            <person name="Kim H.-S."/>
            <person name="Busman M."/>
            <person name="Brown D.W."/>
            <person name="Divon H."/>
            <person name="Uhlig S."/>
            <person name="Proctor R.H."/>
        </authorList>
    </citation>
    <scope>NUCLEOTIDE SEQUENCE [LARGE SCALE GENOMIC DNA]</scope>
    <source>
        <strain evidence="3 4">NRRL 53147</strain>
    </source>
</reference>
<feature type="compositionally biased region" description="Basic and acidic residues" evidence="2">
    <location>
        <begin position="179"/>
        <end position="217"/>
    </location>
</feature>
<organism evidence="3 4">
    <name type="scientific">Fusarium mexicanum</name>
    <dbReference type="NCBI Taxonomy" id="751941"/>
    <lineage>
        <taxon>Eukaryota</taxon>
        <taxon>Fungi</taxon>
        <taxon>Dikarya</taxon>
        <taxon>Ascomycota</taxon>
        <taxon>Pezizomycotina</taxon>
        <taxon>Sordariomycetes</taxon>
        <taxon>Hypocreomycetidae</taxon>
        <taxon>Hypocreales</taxon>
        <taxon>Nectriaceae</taxon>
        <taxon>Fusarium</taxon>
        <taxon>Fusarium fujikuroi species complex</taxon>
    </lineage>
</organism>
<dbReference type="EMBL" id="JAAOAM010000138">
    <property type="protein sequence ID" value="KAF5544437.1"/>
    <property type="molecule type" value="Genomic_DNA"/>
</dbReference>
<dbReference type="AlphaFoldDB" id="A0A8H5IY54"/>
<feature type="compositionally biased region" description="Basic and acidic residues" evidence="2">
    <location>
        <begin position="132"/>
        <end position="170"/>
    </location>
</feature>
<keyword evidence="4" id="KW-1185">Reference proteome</keyword>
<accession>A0A8H5IY54</accession>
<evidence type="ECO:0000313" key="4">
    <source>
        <dbReference type="Proteomes" id="UP000522262"/>
    </source>
</evidence>
<gene>
    <name evidence="3" type="ORF">FMEXI_6550</name>
</gene>
<comment type="caution">
    <text evidence="3">The sequence shown here is derived from an EMBL/GenBank/DDBJ whole genome shotgun (WGS) entry which is preliminary data.</text>
</comment>
<feature type="region of interest" description="Disordered" evidence="2">
    <location>
        <begin position="132"/>
        <end position="217"/>
    </location>
</feature>
<feature type="coiled-coil region" evidence="1">
    <location>
        <begin position="221"/>
        <end position="280"/>
    </location>
</feature>
<keyword evidence="1" id="KW-0175">Coiled coil</keyword>
<evidence type="ECO:0000256" key="1">
    <source>
        <dbReference type="SAM" id="Coils"/>
    </source>
</evidence>
<feature type="region of interest" description="Disordered" evidence="2">
    <location>
        <begin position="294"/>
        <end position="328"/>
    </location>
</feature>
<dbReference type="Proteomes" id="UP000522262">
    <property type="component" value="Unassembled WGS sequence"/>
</dbReference>
<name>A0A8H5IY54_9HYPO</name>
<protein>
    <submittedName>
        <fullName evidence="3">Uncharacterized protein</fullName>
    </submittedName>
</protein>
<feature type="compositionally biased region" description="Polar residues" evidence="2">
    <location>
        <begin position="301"/>
        <end position="317"/>
    </location>
</feature>
<evidence type="ECO:0000313" key="3">
    <source>
        <dbReference type="EMBL" id="KAF5544437.1"/>
    </source>
</evidence>
<sequence>MNPDKRKMSAKERLLWGAFERAKPRMCAQAAKLTIDAMELHRRYQDRTSPYSHPFYAEIRGRGREDDPELFYYPYMLVLQALWPDNSHVRTMAEAFAKHWGVSNMSRGPEYYPVLGDRELEMELFMGKKVRQTKERVTRVSAEKDKDKDKDKEREEGQDKEEDKQDREQENQQGEEQERDQLLEGEQNKDDGEQEEQQKGGNEDITRDAPDIDSMTDIKKLDELEATLDKKEKDLMAQVHETKQLARKVQERKRDYYKKLSDAARKAAEAVQEKADARRKFSEFYAEIEREYTEKLERSEVTSSTISPLPEQESASPAKQRRIEGAGE</sequence>
<evidence type="ECO:0000256" key="2">
    <source>
        <dbReference type="SAM" id="MobiDB-lite"/>
    </source>
</evidence>